<keyword evidence="2" id="KW-1185">Reference proteome</keyword>
<dbReference type="NCBIfam" id="NF047558">
    <property type="entry name" value="TPR_END_plus"/>
    <property type="match status" value="1"/>
</dbReference>
<dbReference type="OrthoDB" id="642461at2"/>
<dbReference type="Pfam" id="PF13181">
    <property type="entry name" value="TPR_8"/>
    <property type="match status" value="1"/>
</dbReference>
<comment type="caution">
    <text evidence="1">The sequence shown here is derived from an EMBL/GenBank/DDBJ whole genome shotgun (WGS) entry which is preliminary data.</text>
</comment>
<evidence type="ECO:0000313" key="2">
    <source>
        <dbReference type="Proteomes" id="UP000468388"/>
    </source>
</evidence>
<dbReference type="InterPro" id="IPR011990">
    <property type="entry name" value="TPR-like_helical_dom_sf"/>
</dbReference>
<accession>A0A6N8JJ28</accession>
<organism evidence="1 2">
    <name type="scientific">Chitinophaga oryziterrae</name>
    <dbReference type="NCBI Taxonomy" id="1031224"/>
    <lineage>
        <taxon>Bacteria</taxon>
        <taxon>Pseudomonadati</taxon>
        <taxon>Bacteroidota</taxon>
        <taxon>Chitinophagia</taxon>
        <taxon>Chitinophagales</taxon>
        <taxon>Chitinophagaceae</taxon>
        <taxon>Chitinophaga</taxon>
    </lineage>
</organism>
<evidence type="ECO:0000313" key="1">
    <source>
        <dbReference type="EMBL" id="MVT44278.1"/>
    </source>
</evidence>
<dbReference type="RefSeq" id="WP_157303067.1">
    <property type="nucleotide sequence ID" value="NZ_BAAAZB010000021.1"/>
</dbReference>
<dbReference type="Proteomes" id="UP000468388">
    <property type="component" value="Unassembled WGS sequence"/>
</dbReference>
<dbReference type="SUPFAM" id="SSF48452">
    <property type="entry name" value="TPR-like"/>
    <property type="match status" value="1"/>
</dbReference>
<proteinExistence type="predicted"/>
<sequence>MRYLFLFIAGTCLFACTPSSKKTATVDAIHLSAGNLYDKDTVLLIAHSAAEKNGASDKLFLEGIDKYRNKKNPDGGIESFKQSILLKPQAKAYYELGNALFDKQELREAIKAYGIAELLDYKPLHKVLYNMACAYSRLGDNEWAKYYLVSAIEFGYSNVKNIFADKDLEALRKDNEFEFRSVVTTALSGATDPEKLQWNLFWHEFKPLSFPVSLDMQYADKLGDDYISYDYERFVPEMRNAQFSREVGSEYYHVGLVKNSDSVKTLIYAVKDVIMEGSAPAQYYIVSFDKLGKLIDKLLIGGQKQLDEPFKVATIQQNGTIQIGLFKQVYEKSPDTAGYEDNKLLESKEIDKETYSITADGHFVKQQILLGMNG</sequence>
<gene>
    <name evidence="1" type="ORF">GO495_27025</name>
</gene>
<dbReference type="AlphaFoldDB" id="A0A6N8JJ28"/>
<dbReference type="Gene3D" id="1.25.40.10">
    <property type="entry name" value="Tetratricopeptide repeat domain"/>
    <property type="match status" value="1"/>
</dbReference>
<reference evidence="1 2" key="1">
    <citation type="submission" date="2019-12" db="EMBL/GenBank/DDBJ databases">
        <title>The draft genomic sequence of strain Chitinophaga oryziterrae JCM 16595.</title>
        <authorList>
            <person name="Zhang X."/>
        </authorList>
    </citation>
    <scope>NUCLEOTIDE SEQUENCE [LARGE SCALE GENOMIC DNA]</scope>
    <source>
        <strain evidence="1 2">JCM 16595</strain>
    </source>
</reference>
<protein>
    <submittedName>
        <fullName evidence="1">Uncharacterized protein</fullName>
    </submittedName>
</protein>
<dbReference type="SMART" id="SM00028">
    <property type="entry name" value="TPR"/>
    <property type="match status" value="2"/>
</dbReference>
<name>A0A6N8JJ28_9BACT</name>
<dbReference type="InterPro" id="IPR019734">
    <property type="entry name" value="TPR_rpt"/>
</dbReference>
<dbReference type="EMBL" id="WRXO01000010">
    <property type="protein sequence ID" value="MVT44278.1"/>
    <property type="molecule type" value="Genomic_DNA"/>
</dbReference>